<sequence length="688" mass="75296">MIFGMSPGATVGKSLLNFPCVSTSNNDDEEYMEHRCCSWYRAKPAVEEAKKSMVDRQEVTTPDGRDGYVGDGWYKSVKRSKGSNRRKDETITTLKEDGKTSLQKATSQTLLQEKPMGILVGKKGALPPGFQGTLGMCGYRTFSMSLGTLIWKLSKEAFAVVTNDWRGKGGKAAWSDGLAIHDPRFIPASTSRAGPAEEESHRNRTTLVGACHCGCRTALGVAGDCVILALMCSRRKLEWRPSSEWGFYGLAKHSVRISASDLETRGVTVAPGLADVCLHPSRRLDSMLVTQPITFLGAPPSLLGAPVLSLAVLQPHGPLSIPIEEVSAVDVFSVSGGLMTALETETGVGLMQAEGGILHHPASGRAVSIISSEESQRQRRTQLIWQCITRVMVIHIPKPWRFKVFALAAFVFPQENVLTDLAPLPRPCSSVSLRVPPPVRFTHLQVVAAPRTASSAISMLPCHFKLTACVLRGLELCAGRRAMGRTRAMLQKHTHNNERPWAMKTIAQSMLPKFPTGRRGETRGVEFPYPCSPRILAHVILDVSEKFPILVPPLRDMGGFAETHKEEAAVAPRSPPTSFTNFETNVDLEKLKRGREQNGFHVILEKGQKPLCSRLASLRGELIRTRRVAPPGDFPCSLPSSSSAARSVMRRAVVRPLPAALNLKNGRPSSPPWWLIAIRESHLPGRWG</sequence>
<evidence type="ECO:0000313" key="2">
    <source>
        <dbReference type="Proteomes" id="UP000830671"/>
    </source>
</evidence>
<dbReference type="Proteomes" id="UP000830671">
    <property type="component" value="Chromosome 9"/>
</dbReference>
<proteinExistence type="predicted"/>
<accession>A0A9Q8T7F9</accession>
<evidence type="ECO:0000313" key="1">
    <source>
        <dbReference type="EMBL" id="UQC90613.1"/>
    </source>
</evidence>
<dbReference type="EMBL" id="CP019481">
    <property type="protein sequence ID" value="UQC90613.1"/>
    <property type="molecule type" value="Genomic_DNA"/>
</dbReference>
<protein>
    <submittedName>
        <fullName evidence="1">Uncharacterized protein</fullName>
    </submittedName>
</protein>
<gene>
    <name evidence="1" type="ORF">CLUP02_16143</name>
</gene>
<keyword evidence="2" id="KW-1185">Reference proteome</keyword>
<dbReference type="RefSeq" id="XP_049152214.1">
    <property type="nucleotide sequence ID" value="XM_049295067.1"/>
</dbReference>
<dbReference type="AlphaFoldDB" id="A0A9Q8T7F9"/>
<name>A0A9Q8T7F9_9PEZI</name>
<dbReference type="KEGG" id="clup:CLUP02_16143"/>
<organism evidence="1 2">
    <name type="scientific">Colletotrichum lupini</name>
    <dbReference type="NCBI Taxonomy" id="145971"/>
    <lineage>
        <taxon>Eukaryota</taxon>
        <taxon>Fungi</taxon>
        <taxon>Dikarya</taxon>
        <taxon>Ascomycota</taxon>
        <taxon>Pezizomycotina</taxon>
        <taxon>Sordariomycetes</taxon>
        <taxon>Hypocreomycetidae</taxon>
        <taxon>Glomerellales</taxon>
        <taxon>Glomerellaceae</taxon>
        <taxon>Colletotrichum</taxon>
        <taxon>Colletotrichum acutatum species complex</taxon>
    </lineage>
</organism>
<reference evidence="1" key="1">
    <citation type="journal article" date="2021" name="Mol. Plant Microbe Interact.">
        <title>Complete Genome Sequence of the Plant-Pathogenic Fungus Colletotrichum lupini.</title>
        <authorList>
            <person name="Baroncelli R."/>
            <person name="Pensec F."/>
            <person name="Da Lio D."/>
            <person name="Boufleur T."/>
            <person name="Vicente I."/>
            <person name="Sarrocco S."/>
            <person name="Picot A."/>
            <person name="Baraldi E."/>
            <person name="Sukno S."/>
            <person name="Thon M."/>
            <person name="Le Floch G."/>
        </authorList>
    </citation>
    <scope>NUCLEOTIDE SEQUENCE</scope>
    <source>
        <strain evidence="1">IMI 504893</strain>
    </source>
</reference>
<dbReference type="GeneID" id="73350077"/>